<keyword evidence="4 8" id="KW-0732">Signal</keyword>
<dbReference type="Pfam" id="PF10503">
    <property type="entry name" value="Esterase_PHB"/>
    <property type="match status" value="1"/>
</dbReference>
<sequence length="482" mass="50565">MLSMRRRAQLQRAIGTSLIALLCVAATARAAGAFCANNVLAPGGGDRIRTLWFDGQIRSYILYVPPGYTGKAPVPLVIDLHGWTSSALQQSLLSGFRQKADEIGFLAAWPQGLNNSWNAMDCCPPSSTTGVDDVGFIRALVGEIVNLGYVDPSRVYVTGLSNGGSMSHRLACDAADVFAAAAPVSYPLDAAPVRCNPVRPVSVVHFHGLNDAQVPYDGGGPFNDRFGGDVLRFMSAQESLATWAQINACTGAPQTLPLGGPNRCETFATCGAGVRTALCSLDGSHVLYLTQNALNIADYAWDTVLSRQSLPMADHDGDGVPDVADNCPTVFNPNQVDADGDCVGNVCQATAGPKLLAPAMLNVRAGTGAGDTTQRTFLTTDPIVAKVGYYDPADACVGTAPTTLKFFVFNKEGQLVLGRNRDSTGGVSGIPVAIGSKYQEFRADLGAGALPVGAYNLVFMAENCTATSVLVSEFYAIEVVAP</sequence>
<name>A0A564ZP82_9BACT</name>
<evidence type="ECO:0000256" key="2">
    <source>
        <dbReference type="ARBA" id="ARBA00022525"/>
    </source>
</evidence>
<evidence type="ECO:0000313" key="9">
    <source>
        <dbReference type="EMBL" id="VUZ86657.1"/>
    </source>
</evidence>
<feature type="signal peptide" evidence="8">
    <location>
        <begin position="1"/>
        <end position="30"/>
    </location>
</feature>
<evidence type="ECO:0000256" key="1">
    <source>
        <dbReference type="ARBA" id="ARBA00004613"/>
    </source>
</evidence>
<dbReference type="GO" id="GO:0045493">
    <property type="term" value="P:xylan catabolic process"/>
    <property type="evidence" value="ECO:0007669"/>
    <property type="project" value="UniProtKB-KW"/>
</dbReference>
<dbReference type="GO" id="GO:0030600">
    <property type="term" value="F:feruloyl esterase activity"/>
    <property type="evidence" value="ECO:0007669"/>
    <property type="project" value="InterPro"/>
</dbReference>
<evidence type="ECO:0000256" key="8">
    <source>
        <dbReference type="SAM" id="SignalP"/>
    </source>
</evidence>
<evidence type="ECO:0000256" key="6">
    <source>
        <dbReference type="ARBA" id="ARBA00023277"/>
    </source>
</evidence>
<dbReference type="InterPro" id="IPR029058">
    <property type="entry name" value="AB_hydrolase_fold"/>
</dbReference>
<dbReference type="PANTHER" id="PTHR38050:SF2">
    <property type="entry name" value="FERULOYL ESTERASE C-RELATED"/>
    <property type="match status" value="1"/>
</dbReference>
<protein>
    <submittedName>
        <fullName evidence="9">Esterase PHB depolymerase</fullName>
    </submittedName>
</protein>
<gene>
    <name evidence="9" type="ORF">MELA_03062</name>
</gene>
<dbReference type="InterPro" id="IPR028974">
    <property type="entry name" value="TSP_type-3_rpt"/>
</dbReference>
<feature type="chain" id="PRO_5022163481" evidence="8">
    <location>
        <begin position="31"/>
        <end position="482"/>
    </location>
</feature>
<comment type="subcellular location">
    <subcellularLocation>
        <location evidence="1">Secreted</location>
    </subcellularLocation>
</comment>
<dbReference type="SUPFAM" id="SSF53474">
    <property type="entry name" value="alpha/beta-Hydrolases"/>
    <property type="match status" value="1"/>
</dbReference>
<evidence type="ECO:0000256" key="7">
    <source>
        <dbReference type="ARBA" id="ARBA00023326"/>
    </source>
</evidence>
<keyword evidence="3" id="KW-0858">Xylan degradation</keyword>
<evidence type="ECO:0000256" key="4">
    <source>
        <dbReference type="ARBA" id="ARBA00022729"/>
    </source>
</evidence>
<organism evidence="9 10">
    <name type="scientific">Candidatus Methylomirabilis lanthanidiphila</name>
    <dbReference type="NCBI Taxonomy" id="2211376"/>
    <lineage>
        <taxon>Bacteria</taxon>
        <taxon>Candidatus Methylomirabilota</taxon>
        <taxon>Candidatus Methylomirabilia</taxon>
        <taxon>Candidatus Methylomirabilales</taxon>
        <taxon>Candidatus Methylomirabilaceae</taxon>
        <taxon>Candidatus Methylomirabilis</taxon>
    </lineage>
</organism>
<dbReference type="GO" id="GO:0005576">
    <property type="term" value="C:extracellular region"/>
    <property type="evidence" value="ECO:0007669"/>
    <property type="project" value="UniProtKB-SubCell"/>
</dbReference>
<dbReference type="Proteomes" id="UP000334340">
    <property type="component" value="Unassembled WGS sequence"/>
</dbReference>
<keyword evidence="7" id="KW-0624">Polysaccharide degradation</keyword>
<keyword evidence="10" id="KW-1185">Reference proteome</keyword>
<dbReference type="Gene3D" id="3.40.50.1820">
    <property type="entry name" value="alpha/beta hydrolase"/>
    <property type="match status" value="1"/>
</dbReference>
<keyword evidence="2" id="KW-0964">Secreted</keyword>
<dbReference type="PANTHER" id="PTHR38050">
    <property type="match status" value="1"/>
</dbReference>
<keyword evidence="6" id="KW-0119">Carbohydrate metabolism</keyword>
<evidence type="ECO:0000313" key="10">
    <source>
        <dbReference type="Proteomes" id="UP000334340"/>
    </source>
</evidence>
<dbReference type="EMBL" id="CABIKM010000088">
    <property type="protein sequence ID" value="VUZ86657.1"/>
    <property type="molecule type" value="Genomic_DNA"/>
</dbReference>
<accession>A0A564ZP82</accession>
<evidence type="ECO:0000256" key="5">
    <source>
        <dbReference type="ARBA" id="ARBA00022801"/>
    </source>
</evidence>
<dbReference type="SUPFAM" id="SSF103647">
    <property type="entry name" value="TSP type-3 repeat"/>
    <property type="match status" value="1"/>
</dbReference>
<keyword evidence="5" id="KW-0378">Hydrolase</keyword>
<dbReference type="InterPro" id="IPR010126">
    <property type="entry name" value="Esterase_phb"/>
</dbReference>
<reference evidence="9 10" key="1">
    <citation type="submission" date="2019-07" db="EMBL/GenBank/DDBJ databases">
        <authorList>
            <person name="Cremers G."/>
        </authorList>
    </citation>
    <scope>NUCLEOTIDE SEQUENCE [LARGE SCALE GENOMIC DNA]</scope>
</reference>
<evidence type="ECO:0000256" key="3">
    <source>
        <dbReference type="ARBA" id="ARBA00022651"/>
    </source>
</evidence>
<dbReference type="GO" id="GO:0005509">
    <property type="term" value="F:calcium ion binding"/>
    <property type="evidence" value="ECO:0007669"/>
    <property type="project" value="InterPro"/>
</dbReference>
<dbReference type="InterPro" id="IPR043595">
    <property type="entry name" value="FaeB/C/D"/>
</dbReference>
<proteinExistence type="predicted"/>
<dbReference type="AlphaFoldDB" id="A0A564ZP82"/>